<sequence>MAVPYGLGLTAVKYARHFRQMAALNVLNQQCSDEPSRPMATVAQMIQQRPEPIL</sequence>
<comment type="caution">
    <text evidence="1">The sequence shown here is derived from an EMBL/GenBank/DDBJ whole genome shotgun (WGS) entry which is preliminary data.</text>
</comment>
<reference evidence="1 2" key="1">
    <citation type="journal article" date="2016" name="Nat. Commun.">
        <title>Extremotolerant tardigrade genome and improved radiotolerance of human cultured cells by tardigrade-unique protein.</title>
        <authorList>
            <person name="Hashimoto T."/>
            <person name="Horikawa D.D."/>
            <person name="Saito Y."/>
            <person name="Kuwahara H."/>
            <person name="Kozuka-Hata H."/>
            <person name="Shin-I T."/>
            <person name="Minakuchi Y."/>
            <person name="Ohishi K."/>
            <person name="Motoyama A."/>
            <person name="Aizu T."/>
            <person name="Enomoto A."/>
            <person name="Kondo K."/>
            <person name="Tanaka S."/>
            <person name="Hara Y."/>
            <person name="Koshikawa S."/>
            <person name="Sagara H."/>
            <person name="Miura T."/>
            <person name="Yokobori S."/>
            <person name="Miyagawa K."/>
            <person name="Suzuki Y."/>
            <person name="Kubo T."/>
            <person name="Oyama M."/>
            <person name="Kohara Y."/>
            <person name="Fujiyama A."/>
            <person name="Arakawa K."/>
            <person name="Katayama T."/>
            <person name="Toyoda A."/>
            <person name="Kunieda T."/>
        </authorList>
    </citation>
    <scope>NUCLEOTIDE SEQUENCE [LARGE SCALE GENOMIC DNA]</scope>
    <source>
        <strain evidence="1 2">YOKOZUNA-1</strain>
    </source>
</reference>
<keyword evidence="2" id="KW-1185">Reference proteome</keyword>
<protein>
    <submittedName>
        <fullName evidence="1">Uncharacterized protein</fullName>
    </submittedName>
</protein>
<gene>
    <name evidence="1" type="primary">RvY_16889-1</name>
    <name evidence="1" type="synonym">RvY_16889.1</name>
    <name evidence="1" type="ORF">RvY_16889</name>
</gene>
<name>A0A1D1W4B3_RAMVA</name>
<accession>A0A1D1W4B3</accession>
<dbReference type="Proteomes" id="UP000186922">
    <property type="component" value="Unassembled WGS sequence"/>
</dbReference>
<organism evidence="1 2">
    <name type="scientific">Ramazzottius varieornatus</name>
    <name type="common">Water bear</name>
    <name type="synonym">Tardigrade</name>
    <dbReference type="NCBI Taxonomy" id="947166"/>
    <lineage>
        <taxon>Eukaryota</taxon>
        <taxon>Metazoa</taxon>
        <taxon>Ecdysozoa</taxon>
        <taxon>Tardigrada</taxon>
        <taxon>Eutardigrada</taxon>
        <taxon>Parachela</taxon>
        <taxon>Hypsibioidea</taxon>
        <taxon>Ramazzottiidae</taxon>
        <taxon>Ramazzottius</taxon>
    </lineage>
</organism>
<dbReference type="EMBL" id="BDGG01000014">
    <property type="protein sequence ID" value="GAV06988.1"/>
    <property type="molecule type" value="Genomic_DNA"/>
</dbReference>
<evidence type="ECO:0000313" key="1">
    <source>
        <dbReference type="EMBL" id="GAV06988.1"/>
    </source>
</evidence>
<evidence type="ECO:0000313" key="2">
    <source>
        <dbReference type="Proteomes" id="UP000186922"/>
    </source>
</evidence>
<dbReference type="AlphaFoldDB" id="A0A1D1W4B3"/>
<proteinExistence type="predicted"/>